<evidence type="ECO:0000313" key="6">
    <source>
        <dbReference type="Proteomes" id="UP000186922"/>
    </source>
</evidence>
<dbReference type="GO" id="GO:0005666">
    <property type="term" value="C:RNA polymerase III complex"/>
    <property type="evidence" value="ECO:0007669"/>
    <property type="project" value="TreeGrafter"/>
</dbReference>
<evidence type="ECO:0000256" key="1">
    <source>
        <dbReference type="ARBA" id="ARBA00022478"/>
    </source>
</evidence>
<reference evidence="5 6" key="1">
    <citation type="journal article" date="2016" name="Nat. Commun.">
        <title>Extremotolerant tardigrade genome and improved radiotolerance of human cultured cells by tardigrade-unique protein.</title>
        <authorList>
            <person name="Hashimoto T."/>
            <person name="Horikawa D.D."/>
            <person name="Saito Y."/>
            <person name="Kuwahara H."/>
            <person name="Kozuka-Hata H."/>
            <person name="Shin-I T."/>
            <person name="Minakuchi Y."/>
            <person name="Ohishi K."/>
            <person name="Motoyama A."/>
            <person name="Aizu T."/>
            <person name="Enomoto A."/>
            <person name="Kondo K."/>
            <person name="Tanaka S."/>
            <person name="Hara Y."/>
            <person name="Koshikawa S."/>
            <person name="Sagara H."/>
            <person name="Miura T."/>
            <person name="Yokobori S."/>
            <person name="Miyagawa K."/>
            <person name="Suzuki Y."/>
            <person name="Kubo T."/>
            <person name="Oyama M."/>
            <person name="Kohara Y."/>
            <person name="Fujiyama A."/>
            <person name="Arakawa K."/>
            <person name="Katayama T."/>
            <person name="Toyoda A."/>
            <person name="Kunieda T."/>
        </authorList>
    </citation>
    <scope>NUCLEOTIDE SEQUENCE [LARGE SCALE GENOMIC DNA]</scope>
    <source>
        <strain evidence="5 6">YOKOZUNA-1</strain>
    </source>
</reference>
<accession>A0A1D1V5Y5</accession>
<keyword evidence="1" id="KW-0240">DNA-directed RNA polymerase</keyword>
<evidence type="ECO:0000313" key="5">
    <source>
        <dbReference type="EMBL" id="GAU97111.1"/>
    </source>
</evidence>
<evidence type="ECO:0000256" key="2">
    <source>
        <dbReference type="ARBA" id="ARBA00023163"/>
    </source>
</evidence>
<gene>
    <name evidence="5" type="primary">RvY_08464-1</name>
    <name evidence="5" type="synonym">RvY_08464.1</name>
    <name evidence="5" type="ORF">RvY_08464</name>
</gene>
<protein>
    <recommendedName>
        <fullName evidence="4">DNA-directed RNA polymerase RpoA/D/Rpb3-type domain-containing protein</fullName>
    </recommendedName>
</protein>
<dbReference type="Gene3D" id="2.170.120.12">
    <property type="entry name" value="DNA-directed RNA polymerase, insert domain"/>
    <property type="match status" value="1"/>
</dbReference>
<comment type="caution">
    <text evidence="5">The sequence shown here is derived from an EMBL/GenBank/DDBJ whole genome shotgun (WGS) entry which is preliminary data.</text>
</comment>
<dbReference type="GO" id="GO:0003899">
    <property type="term" value="F:DNA-directed RNA polymerase activity"/>
    <property type="evidence" value="ECO:0007669"/>
    <property type="project" value="InterPro"/>
</dbReference>
<dbReference type="SUPFAM" id="SSF55257">
    <property type="entry name" value="RBP11-like subunits of RNA polymerase"/>
    <property type="match status" value="1"/>
</dbReference>
<evidence type="ECO:0000256" key="3">
    <source>
        <dbReference type="ARBA" id="ARBA00025804"/>
    </source>
</evidence>
<dbReference type="GO" id="GO:0046983">
    <property type="term" value="F:protein dimerization activity"/>
    <property type="evidence" value="ECO:0007669"/>
    <property type="project" value="InterPro"/>
</dbReference>
<dbReference type="Pfam" id="PF01193">
    <property type="entry name" value="RNA_pol_L"/>
    <property type="match status" value="1"/>
</dbReference>
<dbReference type="GO" id="GO:0005736">
    <property type="term" value="C:RNA polymerase I complex"/>
    <property type="evidence" value="ECO:0007669"/>
    <property type="project" value="TreeGrafter"/>
</dbReference>
<dbReference type="EMBL" id="BDGG01000004">
    <property type="protein sequence ID" value="GAU97111.1"/>
    <property type="molecule type" value="Genomic_DNA"/>
</dbReference>
<dbReference type="HAMAP" id="MF_00320">
    <property type="entry name" value="RNApol_arch_Rpo3"/>
    <property type="match status" value="1"/>
</dbReference>
<dbReference type="OrthoDB" id="270173at2759"/>
<dbReference type="GO" id="GO:0006351">
    <property type="term" value="P:DNA-templated transcription"/>
    <property type="evidence" value="ECO:0007669"/>
    <property type="project" value="InterPro"/>
</dbReference>
<dbReference type="CDD" id="cd07032">
    <property type="entry name" value="RNAP_I_II_AC40"/>
    <property type="match status" value="1"/>
</dbReference>
<sequence length="336" mass="38018">MTNTKRKETKSALDPFHEEMVVDLQPENTLEDLENFVKTISVEVHDITDEGMTMEFDLIGVMASVANAIRRALLVEVPSMAPETILLQQNKSVMADEVLGHRLGLIPFKADARKYKFRPPGSKNDHPDYAVLFDLIAEAPKQNLKTDKKYISTTVYSSQFKWIRHPDAHPPAMNDSSIRPVSDKILVNILRPSQEMHLRIHVVKGIGKDHIKFSPVSLASYRQLPWIKLKRPVDNEDADRLKGMFSPGVVEIDEDKNGSRQARIANARLDSRSQNVFRDPYLKNVVEMGLTKEHFIFSVESIGALNVAALVKEASAILRDRCEYHFLSIGTRDAHP</sequence>
<dbReference type="Pfam" id="PF01000">
    <property type="entry name" value="RNA_pol_A_bac"/>
    <property type="match status" value="1"/>
</dbReference>
<keyword evidence="2" id="KW-0804">Transcription</keyword>
<dbReference type="SMART" id="SM00662">
    <property type="entry name" value="RPOLD"/>
    <property type="match status" value="1"/>
</dbReference>
<dbReference type="InterPro" id="IPR011262">
    <property type="entry name" value="DNA-dir_RNA_pol_insert"/>
</dbReference>
<dbReference type="InterPro" id="IPR022842">
    <property type="entry name" value="RNAP_Rpo3/Rpb3/RPAC1"/>
</dbReference>
<dbReference type="InterPro" id="IPR011263">
    <property type="entry name" value="DNA-dir_RNA_pol_RpoA/D/Rpb3"/>
</dbReference>
<keyword evidence="6" id="KW-1185">Reference proteome</keyword>
<dbReference type="PANTHER" id="PTHR11800:SF13">
    <property type="entry name" value="DNA-DIRECTED RNA POLYMERASES I AND III SUBUNIT RPAC1"/>
    <property type="match status" value="1"/>
</dbReference>
<dbReference type="AlphaFoldDB" id="A0A1D1V5Y5"/>
<dbReference type="InterPro" id="IPR050518">
    <property type="entry name" value="Rpo3/RPB3_RNA_Pol_subunit"/>
</dbReference>
<comment type="similarity">
    <text evidence="3">Belongs to the archaeal Rpo3/eukaryotic RPB3 RNA polymerase subunit family.</text>
</comment>
<evidence type="ECO:0000259" key="4">
    <source>
        <dbReference type="SMART" id="SM00662"/>
    </source>
</evidence>
<feature type="domain" description="DNA-directed RNA polymerase RpoA/D/Rpb3-type" evidence="4">
    <location>
        <begin position="53"/>
        <end position="329"/>
    </location>
</feature>
<dbReference type="InterPro" id="IPR033901">
    <property type="entry name" value="RNAPI/III_AC40"/>
</dbReference>
<name>A0A1D1V5Y5_RAMVA</name>
<dbReference type="Proteomes" id="UP000186922">
    <property type="component" value="Unassembled WGS sequence"/>
</dbReference>
<organism evidence="5 6">
    <name type="scientific">Ramazzottius varieornatus</name>
    <name type="common">Water bear</name>
    <name type="synonym">Tardigrade</name>
    <dbReference type="NCBI Taxonomy" id="947166"/>
    <lineage>
        <taxon>Eukaryota</taxon>
        <taxon>Metazoa</taxon>
        <taxon>Ecdysozoa</taxon>
        <taxon>Tardigrada</taxon>
        <taxon>Eutardigrada</taxon>
        <taxon>Parachela</taxon>
        <taxon>Hypsibioidea</taxon>
        <taxon>Ramazzottiidae</taxon>
        <taxon>Ramazzottius</taxon>
    </lineage>
</organism>
<dbReference type="Gene3D" id="3.30.1360.10">
    <property type="entry name" value="RNA polymerase, RBP11-like subunit"/>
    <property type="match status" value="1"/>
</dbReference>
<dbReference type="SUPFAM" id="SSF56553">
    <property type="entry name" value="Insert subdomain of RNA polymerase alpha subunit"/>
    <property type="match status" value="1"/>
</dbReference>
<proteinExistence type="inferred from homology"/>
<dbReference type="STRING" id="947166.A0A1D1V5Y5"/>
<dbReference type="PANTHER" id="PTHR11800">
    <property type="entry name" value="DNA-DIRECTED RNA POLYMERASE"/>
    <property type="match status" value="1"/>
</dbReference>
<dbReference type="InterPro" id="IPR036603">
    <property type="entry name" value="RBP11-like"/>
</dbReference>
<dbReference type="InterPro" id="IPR036643">
    <property type="entry name" value="RNApol_insert_sf"/>
</dbReference>